<protein>
    <recommendedName>
        <fullName evidence="4">Tyrosine-type recombinase/integrase</fullName>
    </recommendedName>
</protein>
<dbReference type="EMBL" id="JALPRF010000001">
    <property type="protein sequence ID" value="MCK8490439.1"/>
    <property type="molecule type" value="Genomic_DNA"/>
</dbReference>
<evidence type="ECO:0000313" key="2">
    <source>
        <dbReference type="EMBL" id="MCK8490439.1"/>
    </source>
</evidence>
<dbReference type="InterPro" id="IPR013762">
    <property type="entry name" value="Integrase-like_cat_sf"/>
</dbReference>
<name>A0ABT0HE47_9BACT</name>
<evidence type="ECO:0000256" key="1">
    <source>
        <dbReference type="ARBA" id="ARBA00023172"/>
    </source>
</evidence>
<sequence length="140" mass="16230">MKVLSPKNLQLVEGKHCIVGYRMKTGTEYCIPVTERVWALMDKYEGVNLPLPMLDDYNPLLRQIMFTVGIDKRITSHTARKTFADWCINEVGLSEEATIVAMGQKNAKELTPYRKTRPKRLLAEFPTDLMRREIDRVPFK</sequence>
<evidence type="ECO:0000313" key="3">
    <source>
        <dbReference type="Proteomes" id="UP001202180"/>
    </source>
</evidence>
<dbReference type="SUPFAM" id="SSF56349">
    <property type="entry name" value="DNA breaking-rejoining enzymes"/>
    <property type="match status" value="1"/>
</dbReference>
<dbReference type="InterPro" id="IPR011010">
    <property type="entry name" value="DNA_brk_join_enz"/>
</dbReference>
<gene>
    <name evidence="2" type="ORF">M0L20_01170</name>
</gene>
<organism evidence="2 3">
    <name type="scientific">Spirosoma liriopis</name>
    <dbReference type="NCBI Taxonomy" id="2937440"/>
    <lineage>
        <taxon>Bacteria</taxon>
        <taxon>Pseudomonadati</taxon>
        <taxon>Bacteroidota</taxon>
        <taxon>Cytophagia</taxon>
        <taxon>Cytophagales</taxon>
        <taxon>Cytophagaceae</taxon>
        <taxon>Spirosoma</taxon>
    </lineage>
</organism>
<accession>A0ABT0HE47</accession>
<comment type="caution">
    <text evidence="2">The sequence shown here is derived from an EMBL/GenBank/DDBJ whole genome shotgun (WGS) entry which is preliminary data.</text>
</comment>
<reference evidence="2 3" key="1">
    <citation type="submission" date="2022-04" db="EMBL/GenBank/DDBJ databases">
        <title>Spirosoma sp. strain RP8 genome sequencing and assembly.</title>
        <authorList>
            <person name="Jung Y."/>
        </authorList>
    </citation>
    <scope>NUCLEOTIDE SEQUENCE [LARGE SCALE GENOMIC DNA]</scope>
    <source>
        <strain evidence="2 3">RP8</strain>
    </source>
</reference>
<evidence type="ECO:0008006" key="4">
    <source>
        <dbReference type="Google" id="ProtNLM"/>
    </source>
</evidence>
<keyword evidence="3" id="KW-1185">Reference proteome</keyword>
<dbReference type="RefSeq" id="WP_248475275.1">
    <property type="nucleotide sequence ID" value="NZ_JALPRF010000001.1"/>
</dbReference>
<dbReference type="Gene3D" id="1.10.443.10">
    <property type="entry name" value="Intergrase catalytic core"/>
    <property type="match status" value="1"/>
</dbReference>
<proteinExistence type="predicted"/>
<dbReference type="Proteomes" id="UP001202180">
    <property type="component" value="Unassembled WGS sequence"/>
</dbReference>
<keyword evidence="1" id="KW-0233">DNA recombination</keyword>